<reference evidence="4 5" key="1">
    <citation type="submission" date="2018-03" db="EMBL/GenBank/DDBJ databases">
        <title>Genomic Encyclopedia of Archaeal and Bacterial Type Strains, Phase II (KMG-II): from individual species to whole genera.</title>
        <authorList>
            <person name="Goeker M."/>
        </authorList>
    </citation>
    <scope>NUCLEOTIDE SEQUENCE [LARGE SCALE GENOMIC DNA]</scope>
    <source>
        <strain evidence="4 5">DSM 28229</strain>
    </source>
</reference>
<keyword evidence="5" id="KW-1185">Reference proteome</keyword>
<evidence type="ECO:0000256" key="1">
    <source>
        <dbReference type="ARBA" id="ARBA00022729"/>
    </source>
</evidence>
<comment type="caution">
    <text evidence="4">The sequence shown here is derived from an EMBL/GenBank/DDBJ whole genome shotgun (WGS) entry which is preliminary data.</text>
</comment>
<gene>
    <name evidence="4" type="ORF">BC781_106154</name>
</gene>
<dbReference type="Proteomes" id="UP000245535">
    <property type="component" value="Unassembled WGS sequence"/>
</dbReference>
<dbReference type="InterPro" id="IPR051099">
    <property type="entry name" value="AGR/TXD"/>
</dbReference>
<dbReference type="SUPFAM" id="SSF52833">
    <property type="entry name" value="Thioredoxin-like"/>
    <property type="match status" value="1"/>
</dbReference>
<organism evidence="4 5">
    <name type="scientific">Sediminitomix flava</name>
    <dbReference type="NCBI Taxonomy" id="379075"/>
    <lineage>
        <taxon>Bacteria</taxon>
        <taxon>Pseudomonadati</taxon>
        <taxon>Bacteroidota</taxon>
        <taxon>Cytophagia</taxon>
        <taxon>Cytophagales</taxon>
        <taxon>Flammeovirgaceae</taxon>
        <taxon>Sediminitomix</taxon>
    </lineage>
</organism>
<evidence type="ECO:0000313" key="4">
    <source>
        <dbReference type="EMBL" id="PWJ39253.1"/>
    </source>
</evidence>
<accession>A0A315Z5S4</accession>
<evidence type="ECO:0000256" key="2">
    <source>
        <dbReference type="ARBA" id="ARBA00023284"/>
    </source>
</evidence>
<sequence>MRITLGKISCVCVLSMIIFKAWATIKEDKIHWLAFDEAVTEAQKTERMILIDVYTEWCGWCKHMGNKTYQDDHLASYVNSHFLPVKLNAETRKKILFKGEPIPTKEFVRQQGVKVYPSIIIMDDKGSIRLLEGYHNEKELMSALKALEESR</sequence>
<evidence type="ECO:0000313" key="5">
    <source>
        <dbReference type="Proteomes" id="UP000245535"/>
    </source>
</evidence>
<protein>
    <submittedName>
        <fullName evidence="4">Uncharacterized protein DUF255</fullName>
    </submittedName>
</protein>
<dbReference type="Pfam" id="PF03190">
    <property type="entry name" value="Thioredox_DsbH"/>
    <property type="match status" value="1"/>
</dbReference>
<name>A0A315Z5S4_SEDFL</name>
<dbReference type="PROSITE" id="PS00194">
    <property type="entry name" value="THIOREDOXIN_1"/>
    <property type="match status" value="1"/>
</dbReference>
<dbReference type="InterPro" id="IPR004879">
    <property type="entry name" value="Ssp411-like_TRX"/>
</dbReference>
<dbReference type="InterPro" id="IPR036249">
    <property type="entry name" value="Thioredoxin-like_sf"/>
</dbReference>
<feature type="domain" description="Spermatogenesis-associated protein 20-like TRX" evidence="3">
    <location>
        <begin position="26"/>
        <end position="95"/>
    </location>
</feature>
<dbReference type="InterPro" id="IPR017937">
    <property type="entry name" value="Thioredoxin_CS"/>
</dbReference>
<evidence type="ECO:0000259" key="3">
    <source>
        <dbReference type="Pfam" id="PF03190"/>
    </source>
</evidence>
<proteinExistence type="predicted"/>
<dbReference type="PANTHER" id="PTHR15337:SF11">
    <property type="entry name" value="THIOREDOXIN DOMAIN-CONTAINING PROTEIN"/>
    <property type="match status" value="1"/>
</dbReference>
<keyword evidence="2" id="KW-0676">Redox-active center</keyword>
<dbReference type="PANTHER" id="PTHR15337">
    <property type="entry name" value="ANTERIOR GRADIENT PROTEIN-RELATED"/>
    <property type="match status" value="1"/>
</dbReference>
<dbReference type="EMBL" id="QGDO01000006">
    <property type="protein sequence ID" value="PWJ39253.1"/>
    <property type="molecule type" value="Genomic_DNA"/>
</dbReference>
<dbReference type="AlphaFoldDB" id="A0A315Z5S4"/>
<dbReference type="Gene3D" id="3.40.30.10">
    <property type="entry name" value="Glutaredoxin"/>
    <property type="match status" value="1"/>
</dbReference>
<keyword evidence="1" id="KW-0732">Signal</keyword>